<dbReference type="AlphaFoldDB" id="F8PFD7"/>
<feature type="region of interest" description="Disordered" evidence="1">
    <location>
        <begin position="1"/>
        <end position="25"/>
    </location>
</feature>
<dbReference type="InParanoid" id="F8PFD7"/>
<dbReference type="STRING" id="936435.F8PFD7"/>
<feature type="region of interest" description="Disordered" evidence="1">
    <location>
        <begin position="139"/>
        <end position="171"/>
    </location>
</feature>
<proteinExistence type="predicted"/>
<protein>
    <submittedName>
        <fullName evidence="2">Uncharacterized protein</fullName>
    </submittedName>
</protein>
<keyword evidence="3" id="KW-1185">Reference proteome</keyword>
<evidence type="ECO:0000313" key="3">
    <source>
        <dbReference type="Proteomes" id="UP000008063"/>
    </source>
</evidence>
<accession>F8PFD7</accession>
<dbReference type="OMA" id="ANNPFEW"/>
<dbReference type="HOGENOM" id="CLU_814232_0_0_1"/>
<feature type="region of interest" description="Disordered" evidence="1">
    <location>
        <begin position="283"/>
        <end position="346"/>
    </location>
</feature>
<dbReference type="EMBL" id="GL945474">
    <property type="protein sequence ID" value="EGO04706.1"/>
    <property type="molecule type" value="Genomic_DNA"/>
</dbReference>
<reference evidence="3" key="1">
    <citation type="journal article" date="2011" name="Science">
        <title>The plant cell wall-decomposing machinery underlies the functional diversity of forest fungi.</title>
        <authorList>
            <person name="Eastwood D.C."/>
            <person name="Floudas D."/>
            <person name="Binder M."/>
            <person name="Majcherczyk A."/>
            <person name="Schneider P."/>
            <person name="Aerts A."/>
            <person name="Asiegbu F.O."/>
            <person name="Baker S.E."/>
            <person name="Barry K."/>
            <person name="Bendiksby M."/>
            <person name="Blumentritt M."/>
            <person name="Coutinho P.M."/>
            <person name="Cullen D."/>
            <person name="de Vries R.P."/>
            <person name="Gathman A."/>
            <person name="Goodell B."/>
            <person name="Henrissat B."/>
            <person name="Ihrmark K."/>
            <person name="Kauserud H."/>
            <person name="Kohler A."/>
            <person name="LaButti K."/>
            <person name="Lapidus A."/>
            <person name="Lavin J.L."/>
            <person name="Lee Y.-H."/>
            <person name="Lindquist E."/>
            <person name="Lilly W."/>
            <person name="Lucas S."/>
            <person name="Morin E."/>
            <person name="Murat C."/>
            <person name="Oguiza J.A."/>
            <person name="Park J."/>
            <person name="Pisabarro A.G."/>
            <person name="Riley R."/>
            <person name="Rosling A."/>
            <person name="Salamov A."/>
            <person name="Schmidt O."/>
            <person name="Schmutz J."/>
            <person name="Skrede I."/>
            <person name="Stenlid J."/>
            <person name="Wiebenga A."/>
            <person name="Xie X."/>
            <person name="Kuees U."/>
            <person name="Hibbett D.S."/>
            <person name="Hoffmeister D."/>
            <person name="Hoegberg N."/>
            <person name="Martin F."/>
            <person name="Grigoriev I.V."/>
            <person name="Watkinson S.C."/>
        </authorList>
    </citation>
    <scope>NUCLEOTIDE SEQUENCE [LARGE SCALE GENOMIC DNA]</scope>
    <source>
        <strain evidence="3">strain S7.3</strain>
    </source>
</reference>
<feature type="compositionally biased region" description="Low complexity" evidence="1">
    <location>
        <begin position="287"/>
        <end position="297"/>
    </location>
</feature>
<sequence>MSSGLGMITQIPGQLPSIKEQENDNKHSLQRHVQSISPSQLDNLQGPGVPWPLSIAGTLVNYSSTTMRSPSGCPGEDTKEVPIIYETPISPASIENNRSIPPHMDAPQRMMLGCGQQLVLSNDQERLVWQAELMLTKHTLNDPEEGSNRHKGPSKPKGKGPDPSNWGNLLNESNMDIDKQKKAFYTWKEAQYWAQEKFEVEKAKEELPKLKAKLAKELKKNKSAQPDASVLDRENPVARLVEQMVKPTKGQQTLCTPHKLNPSNQIPAASYLRRLLGHIKLKGNKPSELGSSLSESDSSSHGDLSESSSDEDSRTSSLGHKKGTRTKHAQRKRMRRQILKPTEPPPYDRKLHLREFHCFVTAATAYVTEGQVPHANRVYMLSIFLKGKAYEFYIQEVANNPFEWTLQ</sequence>
<feature type="compositionally biased region" description="Basic residues" evidence="1">
    <location>
        <begin position="319"/>
        <end position="338"/>
    </location>
</feature>
<dbReference type="Proteomes" id="UP000008063">
    <property type="component" value="Unassembled WGS sequence"/>
</dbReference>
<organism evidence="3">
    <name type="scientific">Serpula lacrymans var. lacrymans (strain S7.3)</name>
    <name type="common">Dry rot fungus</name>
    <dbReference type="NCBI Taxonomy" id="936435"/>
    <lineage>
        <taxon>Eukaryota</taxon>
        <taxon>Fungi</taxon>
        <taxon>Dikarya</taxon>
        <taxon>Basidiomycota</taxon>
        <taxon>Agaricomycotina</taxon>
        <taxon>Agaricomycetes</taxon>
        <taxon>Agaricomycetidae</taxon>
        <taxon>Boletales</taxon>
        <taxon>Coniophorineae</taxon>
        <taxon>Serpulaceae</taxon>
        <taxon>Serpula</taxon>
    </lineage>
</organism>
<gene>
    <name evidence="2" type="ORF">SERLA73DRAFT_149110</name>
</gene>
<name>F8PFD7_SERL3</name>
<evidence type="ECO:0000313" key="2">
    <source>
        <dbReference type="EMBL" id="EGO04706.1"/>
    </source>
</evidence>
<feature type="compositionally biased region" description="Basic residues" evidence="1">
    <location>
        <begin position="149"/>
        <end position="158"/>
    </location>
</feature>
<dbReference type="OrthoDB" id="3071436at2759"/>
<evidence type="ECO:0000256" key="1">
    <source>
        <dbReference type="SAM" id="MobiDB-lite"/>
    </source>
</evidence>